<dbReference type="AlphaFoldDB" id="A0A917ZPJ5"/>
<evidence type="ECO:0000256" key="2">
    <source>
        <dbReference type="RuleBase" id="RU363015"/>
    </source>
</evidence>
<keyword evidence="2" id="KW-0203">Cytokinin biosynthesis</keyword>
<dbReference type="EC" id="3.2.2.n1" evidence="2"/>
<dbReference type="InterPro" id="IPR031100">
    <property type="entry name" value="LOG_fam"/>
</dbReference>
<dbReference type="PANTHER" id="PTHR31223:SF70">
    <property type="entry name" value="LOG FAMILY PROTEIN YJL055W"/>
    <property type="match status" value="1"/>
</dbReference>
<protein>
    <recommendedName>
        <fullName evidence="2">Cytokinin riboside 5'-monophosphate phosphoribohydrolase</fullName>
        <ecNumber evidence="2">3.2.2.n1</ecNumber>
    </recommendedName>
</protein>
<dbReference type="InterPro" id="IPR005269">
    <property type="entry name" value="LOG"/>
</dbReference>
<evidence type="ECO:0000256" key="3">
    <source>
        <dbReference type="SAM" id="MobiDB-lite"/>
    </source>
</evidence>
<keyword evidence="5" id="KW-1185">Reference proteome</keyword>
<dbReference type="GO" id="GO:0005829">
    <property type="term" value="C:cytosol"/>
    <property type="evidence" value="ECO:0007669"/>
    <property type="project" value="TreeGrafter"/>
</dbReference>
<dbReference type="PANTHER" id="PTHR31223">
    <property type="entry name" value="LOG FAMILY PROTEIN YJL055W"/>
    <property type="match status" value="1"/>
</dbReference>
<dbReference type="EMBL" id="BMMS01000010">
    <property type="protein sequence ID" value="GGO87999.1"/>
    <property type="molecule type" value="Genomic_DNA"/>
</dbReference>
<dbReference type="GO" id="GO:0009691">
    <property type="term" value="P:cytokinin biosynthetic process"/>
    <property type="evidence" value="ECO:0007669"/>
    <property type="project" value="UniProtKB-UniRule"/>
</dbReference>
<reference evidence="4" key="1">
    <citation type="journal article" date="2014" name="Int. J. Syst. Evol. Microbiol.">
        <title>Complete genome sequence of Corynebacterium casei LMG S-19264T (=DSM 44701T), isolated from a smear-ripened cheese.</title>
        <authorList>
            <consortium name="US DOE Joint Genome Institute (JGI-PGF)"/>
            <person name="Walter F."/>
            <person name="Albersmeier A."/>
            <person name="Kalinowski J."/>
            <person name="Ruckert C."/>
        </authorList>
    </citation>
    <scope>NUCLEOTIDE SEQUENCE</scope>
    <source>
        <strain evidence="4">CGMCC 4.7201</strain>
    </source>
</reference>
<gene>
    <name evidence="4" type="ORF">GCM10012280_27780</name>
</gene>
<dbReference type="GO" id="GO:0016799">
    <property type="term" value="F:hydrolase activity, hydrolyzing N-glycosyl compounds"/>
    <property type="evidence" value="ECO:0007669"/>
    <property type="project" value="TreeGrafter"/>
</dbReference>
<accession>A0A917ZPJ5</accession>
<name>A0A917ZPJ5_9ACTN</name>
<proteinExistence type="inferred from homology"/>
<dbReference type="Proteomes" id="UP000641932">
    <property type="component" value="Unassembled WGS sequence"/>
</dbReference>
<dbReference type="NCBIfam" id="TIGR00730">
    <property type="entry name" value="Rossman fold protein, TIGR00730 family"/>
    <property type="match status" value="1"/>
</dbReference>
<comment type="catalytic activity">
    <reaction evidence="2">
        <text>9-ribosyl-trans-zeatin 5'-phosphate + H2O = trans-zeatin + D-ribose 5-phosphate</text>
        <dbReference type="Rhea" id="RHEA:48564"/>
        <dbReference type="ChEBI" id="CHEBI:15377"/>
        <dbReference type="ChEBI" id="CHEBI:16522"/>
        <dbReference type="ChEBI" id="CHEBI:78346"/>
        <dbReference type="ChEBI" id="CHEBI:87947"/>
        <dbReference type="EC" id="3.2.2.n1"/>
    </reaction>
</comment>
<dbReference type="SUPFAM" id="SSF102405">
    <property type="entry name" value="MCP/YpsA-like"/>
    <property type="match status" value="1"/>
</dbReference>
<organism evidence="4 5">
    <name type="scientific">Wenjunlia tyrosinilytica</name>
    <dbReference type="NCBI Taxonomy" id="1544741"/>
    <lineage>
        <taxon>Bacteria</taxon>
        <taxon>Bacillati</taxon>
        <taxon>Actinomycetota</taxon>
        <taxon>Actinomycetes</taxon>
        <taxon>Kitasatosporales</taxon>
        <taxon>Streptomycetaceae</taxon>
        <taxon>Wenjunlia</taxon>
    </lineage>
</organism>
<keyword evidence="2" id="KW-0378">Hydrolase</keyword>
<comment type="similarity">
    <text evidence="1 2">Belongs to the LOG family.</text>
</comment>
<comment type="caution">
    <text evidence="4">The sequence shown here is derived from an EMBL/GenBank/DDBJ whole genome shotgun (WGS) entry which is preliminary data.</text>
</comment>
<dbReference type="Gene3D" id="3.40.50.450">
    <property type="match status" value="1"/>
</dbReference>
<dbReference type="Pfam" id="PF03641">
    <property type="entry name" value="Lysine_decarbox"/>
    <property type="match status" value="1"/>
</dbReference>
<reference evidence="4" key="2">
    <citation type="submission" date="2020-09" db="EMBL/GenBank/DDBJ databases">
        <authorList>
            <person name="Sun Q."/>
            <person name="Zhou Y."/>
        </authorList>
    </citation>
    <scope>NUCLEOTIDE SEQUENCE</scope>
    <source>
        <strain evidence="4">CGMCC 4.7201</strain>
    </source>
</reference>
<feature type="region of interest" description="Disordered" evidence="3">
    <location>
        <begin position="1"/>
        <end position="35"/>
    </location>
</feature>
<comment type="catalytic activity">
    <reaction evidence="2">
        <text>N(6)-(dimethylallyl)adenosine 5'-phosphate + H2O = N(6)-dimethylallyladenine + D-ribose 5-phosphate</text>
        <dbReference type="Rhea" id="RHEA:48560"/>
        <dbReference type="ChEBI" id="CHEBI:15377"/>
        <dbReference type="ChEBI" id="CHEBI:17660"/>
        <dbReference type="ChEBI" id="CHEBI:57526"/>
        <dbReference type="ChEBI" id="CHEBI:78346"/>
        <dbReference type="EC" id="3.2.2.n1"/>
    </reaction>
</comment>
<dbReference type="RefSeq" id="WP_229698405.1">
    <property type="nucleotide sequence ID" value="NZ_BMMS01000010.1"/>
</dbReference>
<evidence type="ECO:0000313" key="4">
    <source>
        <dbReference type="EMBL" id="GGO87999.1"/>
    </source>
</evidence>
<evidence type="ECO:0000256" key="1">
    <source>
        <dbReference type="ARBA" id="ARBA00006763"/>
    </source>
</evidence>
<evidence type="ECO:0000313" key="5">
    <source>
        <dbReference type="Proteomes" id="UP000641932"/>
    </source>
</evidence>
<sequence>MTDAELGTRAVPVPRGDQAGPPTAPASTAPAPVPPAPVSAVAARGTAAMRICVFCGALPGRRPVYGESVELLGRELVARGMGIVYGGASIGLMGRLADAVLAAGGEVIGVMPRYLMAFEVAHSGLTRLHIVDGVHERKALMAELADAFLGLPGGIGTLEELFEVWTWRQQNLHTSPCGLLNLEGFYDGLLAFLDHVADEGFVAGSHVRDTLTVHREAGALLDVLAAGAGYVPPARPSG</sequence>